<evidence type="ECO:0000313" key="1">
    <source>
        <dbReference type="Ensembl" id="ENSVURP00010028658.1"/>
    </source>
</evidence>
<reference evidence="1" key="2">
    <citation type="submission" date="2025-05" db="UniProtKB">
        <authorList>
            <consortium name="Ensembl"/>
        </authorList>
    </citation>
    <scope>IDENTIFICATION</scope>
</reference>
<dbReference type="GeneTree" id="ENSGT00970000196991"/>
<proteinExistence type="predicted"/>
<dbReference type="STRING" id="29139.ENSVURP00010028656"/>
<organism evidence="1 2">
    <name type="scientific">Vombatus ursinus</name>
    <name type="common">Common wombat</name>
    <dbReference type="NCBI Taxonomy" id="29139"/>
    <lineage>
        <taxon>Eukaryota</taxon>
        <taxon>Metazoa</taxon>
        <taxon>Chordata</taxon>
        <taxon>Craniata</taxon>
        <taxon>Vertebrata</taxon>
        <taxon>Euteleostomi</taxon>
        <taxon>Mammalia</taxon>
        <taxon>Metatheria</taxon>
        <taxon>Diprotodontia</taxon>
        <taxon>Vombatidae</taxon>
        <taxon>Vombatus</taxon>
    </lineage>
</organism>
<protein>
    <submittedName>
        <fullName evidence="1">Uncharacterized protein</fullName>
    </submittedName>
</protein>
<sequence>FGRQEEPHQLEAAVKTSSDEGYCDYTFCTFWYSPGAFKIMMCNVRKGTSRSSSLTTEASSLNGESH</sequence>
<dbReference type="Ensembl" id="ENSVURT00010032648.1">
    <property type="protein sequence ID" value="ENSVURP00010028656.1"/>
    <property type="gene ID" value="ENSVURG00010021938.1"/>
</dbReference>
<keyword evidence="2" id="KW-1185">Reference proteome</keyword>
<name>A0A4X2LX69_VOMUR</name>
<dbReference type="Ensembl" id="ENSVURT00010032650.1">
    <property type="protein sequence ID" value="ENSVURP00010028658.1"/>
    <property type="gene ID" value="ENSVURG00010021940.1"/>
</dbReference>
<reference evidence="2" key="1">
    <citation type="submission" date="2018-12" db="EMBL/GenBank/DDBJ databases">
        <authorList>
            <person name="Yazar S."/>
        </authorList>
    </citation>
    <scope>NUCLEOTIDE SEQUENCE [LARGE SCALE GENOMIC DNA]</scope>
</reference>
<evidence type="ECO:0000313" key="2">
    <source>
        <dbReference type="Proteomes" id="UP000314987"/>
    </source>
</evidence>
<accession>A0A4X2LX69</accession>
<dbReference type="AlphaFoldDB" id="A0A4X2LX69"/>
<dbReference type="Proteomes" id="UP000314987">
    <property type="component" value="Unassembled WGS sequence"/>
</dbReference>